<evidence type="ECO:0000256" key="2">
    <source>
        <dbReference type="ARBA" id="ARBA00022676"/>
    </source>
</evidence>
<name>A0A2U1LED3_ARTAN</name>
<sequence>MKDSCHVAFFPFTAYGHMIPMAHMAVLFASRGVQTTIITTRETAPRFTELIGKTINYDHLITLHIIEFKAAEACLPLGLENSDKPVPSQPITNVFDVISMLQEPFEQFILQARPNCIVADMFYPWTTKIAAKYNIPRIVFNVNGFFPLCVFEAMRVYDPARDVSSDSEPFIVPHLPHKIMLTKKQLARFEEVKIKGFVEVLIQASEAEVTSYGVVMNSFYELEPEYALHYREVIKRKAWHIGPVSLFRKNIEDKLERGRESGIDEHECLKWLDSKGCDAVVYISFGTMVTVTSSQLYEIAMGLEACDKNFIWVIKKDEEKSFPEGFEARMKAKGKGLIIKGWAPQVLILDHESVGGFVTHCGWNSVLEGVSGGVGMVAWPVMAEQFFNAKLVTDVFGIGVPIGDVEWSATSRCEGVKGETIANAVARLMGAEEGQEMRRRARVLKDKAKTAIEEGGSSYSDLTAFINEIKALSELS</sequence>
<proteinExistence type="inferred from homology"/>
<dbReference type="Proteomes" id="UP000245207">
    <property type="component" value="Unassembled WGS sequence"/>
</dbReference>
<dbReference type="PANTHER" id="PTHR48047">
    <property type="entry name" value="GLYCOSYLTRANSFERASE"/>
    <property type="match status" value="1"/>
</dbReference>
<dbReference type="AlphaFoldDB" id="A0A2U1LED3"/>
<dbReference type="GO" id="GO:0035251">
    <property type="term" value="F:UDP-glucosyltransferase activity"/>
    <property type="evidence" value="ECO:0007669"/>
    <property type="project" value="TreeGrafter"/>
</dbReference>
<comment type="similarity">
    <text evidence="1">Belongs to the UDP-glycosyltransferase family.</text>
</comment>
<dbReference type="Gene3D" id="3.40.50.2000">
    <property type="entry name" value="Glycogen Phosphorylase B"/>
    <property type="match status" value="2"/>
</dbReference>
<gene>
    <name evidence="4" type="ORF">CTI12_AA464930</name>
</gene>
<dbReference type="STRING" id="35608.A0A2U1LED3"/>
<dbReference type="FunFam" id="3.40.50.2000:FF:000063">
    <property type="entry name" value="Glycosyltransferase"/>
    <property type="match status" value="1"/>
</dbReference>
<reference evidence="4 5" key="1">
    <citation type="journal article" date="2018" name="Mol. Plant">
        <title>The genome of Artemisia annua provides insight into the evolution of Asteraceae family and artemisinin biosynthesis.</title>
        <authorList>
            <person name="Shen Q."/>
            <person name="Zhang L."/>
            <person name="Liao Z."/>
            <person name="Wang S."/>
            <person name="Yan T."/>
            <person name="Shi P."/>
            <person name="Liu M."/>
            <person name="Fu X."/>
            <person name="Pan Q."/>
            <person name="Wang Y."/>
            <person name="Lv Z."/>
            <person name="Lu X."/>
            <person name="Zhang F."/>
            <person name="Jiang W."/>
            <person name="Ma Y."/>
            <person name="Chen M."/>
            <person name="Hao X."/>
            <person name="Li L."/>
            <person name="Tang Y."/>
            <person name="Lv G."/>
            <person name="Zhou Y."/>
            <person name="Sun X."/>
            <person name="Brodelius P.E."/>
            <person name="Rose J.K.C."/>
            <person name="Tang K."/>
        </authorList>
    </citation>
    <scope>NUCLEOTIDE SEQUENCE [LARGE SCALE GENOMIC DNA]</scope>
    <source>
        <strain evidence="5">cv. Huhao1</strain>
        <tissue evidence="4">Leaf</tissue>
    </source>
</reference>
<evidence type="ECO:0000256" key="3">
    <source>
        <dbReference type="ARBA" id="ARBA00022679"/>
    </source>
</evidence>
<dbReference type="EMBL" id="PKPP01009843">
    <property type="protein sequence ID" value="PWA47365.1"/>
    <property type="molecule type" value="Genomic_DNA"/>
</dbReference>
<accession>A0A2U1LED3</accession>
<evidence type="ECO:0000313" key="5">
    <source>
        <dbReference type="Proteomes" id="UP000245207"/>
    </source>
</evidence>
<dbReference type="CDD" id="cd03784">
    <property type="entry name" value="GT1_Gtf-like"/>
    <property type="match status" value="1"/>
</dbReference>
<comment type="caution">
    <text evidence="4">The sequence shown here is derived from an EMBL/GenBank/DDBJ whole genome shotgun (WGS) entry which is preliminary data.</text>
</comment>
<dbReference type="PANTHER" id="PTHR48047:SF45">
    <property type="entry name" value="SCOPOLETIN GLUCOSYLTRANSFERASE-LIKE"/>
    <property type="match status" value="1"/>
</dbReference>
<evidence type="ECO:0000256" key="1">
    <source>
        <dbReference type="ARBA" id="ARBA00009995"/>
    </source>
</evidence>
<dbReference type="FunFam" id="3.40.50.2000:FF:000071">
    <property type="entry name" value="Glycosyltransferase"/>
    <property type="match status" value="1"/>
</dbReference>
<organism evidence="4 5">
    <name type="scientific">Artemisia annua</name>
    <name type="common">Sweet wormwood</name>
    <dbReference type="NCBI Taxonomy" id="35608"/>
    <lineage>
        <taxon>Eukaryota</taxon>
        <taxon>Viridiplantae</taxon>
        <taxon>Streptophyta</taxon>
        <taxon>Embryophyta</taxon>
        <taxon>Tracheophyta</taxon>
        <taxon>Spermatophyta</taxon>
        <taxon>Magnoliopsida</taxon>
        <taxon>eudicotyledons</taxon>
        <taxon>Gunneridae</taxon>
        <taxon>Pentapetalae</taxon>
        <taxon>asterids</taxon>
        <taxon>campanulids</taxon>
        <taxon>Asterales</taxon>
        <taxon>Asteraceae</taxon>
        <taxon>Asteroideae</taxon>
        <taxon>Anthemideae</taxon>
        <taxon>Artemisiinae</taxon>
        <taxon>Artemisia</taxon>
    </lineage>
</organism>
<keyword evidence="3 4" id="KW-0808">Transferase</keyword>
<dbReference type="Pfam" id="PF00201">
    <property type="entry name" value="UDPGT"/>
    <property type="match status" value="1"/>
</dbReference>
<protein>
    <submittedName>
        <fullName evidence="4">Scopoletin glucosyltransferase</fullName>
    </submittedName>
</protein>
<keyword evidence="2" id="KW-0328">Glycosyltransferase</keyword>
<dbReference type="SUPFAM" id="SSF53756">
    <property type="entry name" value="UDP-Glycosyltransferase/glycogen phosphorylase"/>
    <property type="match status" value="1"/>
</dbReference>
<dbReference type="OrthoDB" id="5835829at2759"/>
<dbReference type="InterPro" id="IPR002213">
    <property type="entry name" value="UDP_glucos_trans"/>
</dbReference>
<evidence type="ECO:0000313" key="4">
    <source>
        <dbReference type="EMBL" id="PWA47365.1"/>
    </source>
</evidence>
<keyword evidence="5" id="KW-1185">Reference proteome</keyword>